<dbReference type="Pfam" id="PF00704">
    <property type="entry name" value="Glyco_hydro_18"/>
    <property type="match status" value="1"/>
</dbReference>
<name>A0A1M6V1X7_9FIRM</name>
<dbReference type="InterPro" id="IPR001223">
    <property type="entry name" value="Glyco_hydro18_cat"/>
</dbReference>
<dbReference type="InterPro" id="IPR017853">
    <property type="entry name" value="GH"/>
</dbReference>
<dbReference type="SUPFAM" id="SSF51445">
    <property type="entry name" value="(Trans)glycosidases"/>
    <property type="match status" value="1"/>
</dbReference>
<dbReference type="SUPFAM" id="SSF55383">
    <property type="entry name" value="Copper amine oxidase, domain N"/>
    <property type="match status" value="1"/>
</dbReference>
<dbReference type="PANTHER" id="PTHR46066:SF2">
    <property type="entry name" value="CHITINASE DOMAIN-CONTAINING PROTEIN 1"/>
    <property type="match status" value="1"/>
</dbReference>
<accession>A0A1M6V1X7</accession>
<dbReference type="STRING" id="1121322.SAMN02745136_03282"/>
<dbReference type="PANTHER" id="PTHR46066">
    <property type="entry name" value="CHITINASE DOMAIN-CONTAINING PROTEIN 1 FAMILY MEMBER"/>
    <property type="match status" value="1"/>
</dbReference>
<dbReference type="GO" id="GO:0005975">
    <property type="term" value="P:carbohydrate metabolic process"/>
    <property type="evidence" value="ECO:0007669"/>
    <property type="project" value="InterPro"/>
</dbReference>
<dbReference type="SMART" id="SM00636">
    <property type="entry name" value="Glyco_18"/>
    <property type="match status" value="1"/>
</dbReference>
<dbReference type="PROSITE" id="PS51910">
    <property type="entry name" value="GH18_2"/>
    <property type="match status" value="1"/>
</dbReference>
<dbReference type="AlphaFoldDB" id="A0A1M6V1X7"/>
<dbReference type="InterPro" id="IPR011583">
    <property type="entry name" value="Chitinase_II/V-like_cat"/>
</dbReference>
<dbReference type="Gene3D" id="2.30.30.40">
    <property type="entry name" value="SH3 Domains"/>
    <property type="match status" value="1"/>
</dbReference>
<dbReference type="GO" id="GO:0008061">
    <property type="term" value="F:chitin binding"/>
    <property type="evidence" value="ECO:0007669"/>
    <property type="project" value="InterPro"/>
</dbReference>
<dbReference type="InterPro" id="IPR036582">
    <property type="entry name" value="Mao_N_sf"/>
</dbReference>
<sequence length="568" mass="64077">MRKQRNMTVAGIAIALVILLIIILSAVVRKFTPSNEHMALKDYYHVKGNNVQVVLQDTLYEKQGILKDGQVYLDYQTVADVFNKRFYWDSNENILSYTTPTEIIRAEIGNSYYNENNSQVKTDYQPVIIEDQTAYVALDFVKQYSDLNYTLYKDPSRVVIQYKWGDALGTKVKKKTQLRVKASIKSDILKNLKEGEELALVDTSEVTSGKFYKAMTVDGVIGYVKANHVVKPYYTEKKSSFKAPSYSHITQNGKVNLVWHQVTVADANNNLIPLLEDTKGVTCVSPTWFKLSDNKGGITSLASETYVERAHNLGVQVWALVDDFNRDVDKKKVLSSTSTRKKLVNELIAETIKYGIDGINIDFENIPKEAGEDYIQFIRELSVKCRSNGIVLSIDNYVPASYNSHYDWEEQGAVADYVIIMAYDEHHSNSEESGSVSSVGFVENALSEIIKSVPKERVVIGLPFYTRLWKEAKNDSGTVKITSEAYGMKAAENLLTDNGVTAKWDDKTGQYYGEFKKEGALFKIWLEEEDSFEAKLKAVANGDVAGIAGWKLGLEKHNIWNVIAKYIN</sequence>
<reference evidence="2 3" key="1">
    <citation type="submission" date="2016-11" db="EMBL/GenBank/DDBJ databases">
        <authorList>
            <person name="Jaros S."/>
            <person name="Januszkiewicz K."/>
            <person name="Wedrychowicz H."/>
        </authorList>
    </citation>
    <scope>NUCLEOTIDE SEQUENCE [LARGE SCALE GENOMIC DNA]</scope>
    <source>
        <strain evidence="2 3">DSM 15929</strain>
    </source>
</reference>
<proteinExistence type="predicted"/>
<protein>
    <submittedName>
        <fullName evidence="2">Copper amine oxidase N-terminal domain-containing protein</fullName>
    </submittedName>
</protein>
<evidence type="ECO:0000259" key="1">
    <source>
        <dbReference type="PROSITE" id="PS51910"/>
    </source>
</evidence>
<evidence type="ECO:0000313" key="2">
    <source>
        <dbReference type="EMBL" id="SHK75517.1"/>
    </source>
</evidence>
<dbReference type="Proteomes" id="UP000184386">
    <property type="component" value="Unassembled WGS sequence"/>
</dbReference>
<gene>
    <name evidence="2" type="ORF">SAMN02745136_03282</name>
</gene>
<dbReference type="InterPro" id="IPR029070">
    <property type="entry name" value="Chitinase_insertion_sf"/>
</dbReference>
<dbReference type="RefSeq" id="WP_073277867.1">
    <property type="nucleotide sequence ID" value="NZ_FRAC01000016.1"/>
</dbReference>
<dbReference type="Gene3D" id="3.10.50.10">
    <property type="match status" value="1"/>
</dbReference>
<organism evidence="2 3">
    <name type="scientific">Anaerocolumna jejuensis DSM 15929</name>
    <dbReference type="NCBI Taxonomy" id="1121322"/>
    <lineage>
        <taxon>Bacteria</taxon>
        <taxon>Bacillati</taxon>
        <taxon>Bacillota</taxon>
        <taxon>Clostridia</taxon>
        <taxon>Lachnospirales</taxon>
        <taxon>Lachnospiraceae</taxon>
        <taxon>Anaerocolumna</taxon>
    </lineage>
</organism>
<dbReference type="EMBL" id="FRAC01000016">
    <property type="protein sequence ID" value="SHK75517.1"/>
    <property type="molecule type" value="Genomic_DNA"/>
</dbReference>
<dbReference type="InterPro" id="IPR012854">
    <property type="entry name" value="Cu_amine_oxidase-like_N"/>
</dbReference>
<dbReference type="Gene3D" id="3.20.20.80">
    <property type="entry name" value="Glycosidases"/>
    <property type="match status" value="1"/>
</dbReference>
<keyword evidence="3" id="KW-1185">Reference proteome</keyword>
<dbReference type="Pfam" id="PF07833">
    <property type="entry name" value="Cu_amine_oxidN1"/>
    <property type="match status" value="1"/>
</dbReference>
<feature type="domain" description="GH18" evidence="1">
    <location>
        <begin position="253"/>
        <end position="568"/>
    </location>
</feature>
<evidence type="ECO:0000313" key="3">
    <source>
        <dbReference type="Proteomes" id="UP000184386"/>
    </source>
</evidence>